<dbReference type="PANTHER" id="PTHR32322">
    <property type="entry name" value="INNER MEMBRANE TRANSPORTER"/>
    <property type="match status" value="1"/>
</dbReference>
<dbReference type="STRING" id="1802055.A3A74_03925"/>
<gene>
    <name evidence="8" type="ORF">A3A74_03925</name>
</gene>
<proteinExistence type="predicted"/>
<name>A0A1F7IBK8_9BACT</name>
<feature type="domain" description="EamA" evidence="7">
    <location>
        <begin position="8"/>
        <end position="142"/>
    </location>
</feature>
<dbReference type="AlphaFoldDB" id="A0A1F7IBK8"/>
<reference evidence="8 9" key="1">
    <citation type="journal article" date="2016" name="Nat. Commun.">
        <title>Thousands of microbial genomes shed light on interconnected biogeochemical processes in an aquifer system.</title>
        <authorList>
            <person name="Anantharaman K."/>
            <person name="Brown C.T."/>
            <person name="Hug L.A."/>
            <person name="Sharon I."/>
            <person name="Castelle C.J."/>
            <person name="Probst A.J."/>
            <person name="Thomas B.C."/>
            <person name="Singh A."/>
            <person name="Wilkins M.J."/>
            <person name="Karaoz U."/>
            <person name="Brodie E.L."/>
            <person name="Williams K.H."/>
            <person name="Hubbard S.S."/>
            <person name="Banfield J.F."/>
        </authorList>
    </citation>
    <scope>NUCLEOTIDE SEQUENCE [LARGE SCALE GENOMIC DNA]</scope>
</reference>
<evidence type="ECO:0000259" key="7">
    <source>
        <dbReference type="Pfam" id="PF00892"/>
    </source>
</evidence>
<evidence type="ECO:0000256" key="4">
    <source>
        <dbReference type="ARBA" id="ARBA00022989"/>
    </source>
</evidence>
<dbReference type="EMBL" id="MGAF01000026">
    <property type="protein sequence ID" value="OGK40738.1"/>
    <property type="molecule type" value="Genomic_DNA"/>
</dbReference>
<dbReference type="GO" id="GO:0005886">
    <property type="term" value="C:plasma membrane"/>
    <property type="evidence" value="ECO:0007669"/>
    <property type="project" value="UniProtKB-SubCell"/>
</dbReference>
<feature type="domain" description="EamA" evidence="7">
    <location>
        <begin position="152"/>
        <end position="297"/>
    </location>
</feature>
<keyword evidence="2" id="KW-1003">Cell membrane</keyword>
<feature type="transmembrane region" description="Helical" evidence="6">
    <location>
        <begin position="73"/>
        <end position="91"/>
    </location>
</feature>
<dbReference type="Proteomes" id="UP000179270">
    <property type="component" value="Unassembled WGS sequence"/>
</dbReference>
<evidence type="ECO:0000256" key="6">
    <source>
        <dbReference type="SAM" id="Phobius"/>
    </source>
</evidence>
<evidence type="ECO:0000256" key="1">
    <source>
        <dbReference type="ARBA" id="ARBA00004651"/>
    </source>
</evidence>
<protein>
    <recommendedName>
        <fullName evidence="7">EamA domain-containing protein</fullName>
    </recommendedName>
</protein>
<feature type="transmembrane region" description="Helical" evidence="6">
    <location>
        <begin position="254"/>
        <end position="279"/>
    </location>
</feature>
<keyword evidence="3 6" id="KW-0812">Transmembrane</keyword>
<dbReference type="InterPro" id="IPR050638">
    <property type="entry name" value="AA-Vitamin_Transporters"/>
</dbReference>
<dbReference type="SUPFAM" id="SSF103481">
    <property type="entry name" value="Multidrug resistance efflux transporter EmrE"/>
    <property type="match status" value="1"/>
</dbReference>
<comment type="subcellular location">
    <subcellularLocation>
        <location evidence="1">Cell membrane</location>
        <topology evidence="1">Multi-pass membrane protein</topology>
    </subcellularLocation>
</comment>
<keyword evidence="5 6" id="KW-0472">Membrane</keyword>
<dbReference type="InterPro" id="IPR000620">
    <property type="entry name" value="EamA_dom"/>
</dbReference>
<evidence type="ECO:0000313" key="9">
    <source>
        <dbReference type="Proteomes" id="UP000179270"/>
    </source>
</evidence>
<feature type="transmembrane region" description="Helical" evidence="6">
    <location>
        <begin position="97"/>
        <end position="120"/>
    </location>
</feature>
<dbReference type="PANTHER" id="PTHR32322:SF18">
    <property type="entry name" value="S-ADENOSYLMETHIONINE_S-ADENOSYLHOMOCYSTEINE TRANSPORTER"/>
    <property type="match status" value="1"/>
</dbReference>
<sequence>MQKNNVTKGVLLAFLASLISGIAIFYSKISVSQISPLVLTSSRNFYVGILFLLLFLFSGKLHELKKLSKKQFVLLSLIGLIGGALPFYLFFTGLQFIPAISANLIQKSLFIWVTILAVIFLKEKLNITYLISFTLIIIANFFLGKLSLSLGRGEIMVLAATLLWSGENILAKKVLKNVSSELVGLFRMGIGGSLLMLTTILTGKGPLLLNIFNQPASAEASAGKQLTIVFIGGTILFFYVFTWYKALKYAPASLVSLILTFAVVVGNILNGSFAGVRILPKDINTSLLISLALLIILVPSLVKKLHFLQSK</sequence>
<accession>A0A1F7IBK8</accession>
<comment type="caution">
    <text evidence="8">The sequence shown here is derived from an EMBL/GenBank/DDBJ whole genome shotgun (WGS) entry which is preliminary data.</text>
</comment>
<feature type="transmembrane region" description="Helical" evidence="6">
    <location>
        <begin position="43"/>
        <end position="61"/>
    </location>
</feature>
<evidence type="ECO:0000313" key="8">
    <source>
        <dbReference type="EMBL" id="OGK40738.1"/>
    </source>
</evidence>
<feature type="transmembrane region" description="Helical" evidence="6">
    <location>
        <begin position="182"/>
        <end position="202"/>
    </location>
</feature>
<feature type="transmembrane region" description="Helical" evidence="6">
    <location>
        <begin position="222"/>
        <end position="242"/>
    </location>
</feature>
<evidence type="ECO:0000256" key="5">
    <source>
        <dbReference type="ARBA" id="ARBA00023136"/>
    </source>
</evidence>
<feature type="transmembrane region" description="Helical" evidence="6">
    <location>
        <begin position="285"/>
        <end position="302"/>
    </location>
</feature>
<evidence type="ECO:0000256" key="3">
    <source>
        <dbReference type="ARBA" id="ARBA00022692"/>
    </source>
</evidence>
<organism evidence="8 9">
    <name type="scientific">Candidatus Roizmanbacteria bacterium RIFCSPLOWO2_01_FULL_35_13</name>
    <dbReference type="NCBI Taxonomy" id="1802055"/>
    <lineage>
        <taxon>Bacteria</taxon>
        <taxon>Candidatus Roizmaniibacteriota</taxon>
    </lineage>
</organism>
<feature type="transmembrane region" description="Helical" evidence="6">
    <location>
        <begin position="127"/>
        <end position="144"/>
    </location>
</feature>
<dbReference type="Pfam" id="PF00892">
    <property type="entry name" value="EamA"/>
    <property type="match status" value="2"/>
</dbReference>
<dbReference type="InterPro" id="IPR037185">
    <property type="entry name" value="EmrE-like"/>
</dbReference>
<evidence type="ECO:0000256" key="2">
    <source>
        <dbReference type="ARBA" id="ARBA00022475"/>
    </source>
</evidence>
<keyword evidence="4 6" id="KW-1133">Transmembrane helix</keyword>